<organism evidence="1 2">
    <name type="scientific">Coniosporium uncinatum</name>
    <dbReference type="NCBI Taxonomy" id="93489"/>
    <lineage>
        <taxon>Eukaryota</taxon>
        <taxon>Fungi</taxon>
        <taxon>Dikarya</taxon>
        <taxon>Ascomycota</taxon>
        <taxon>Pezizomycotina</taxon>
        <taxon>Dothideomycetes</taxon>
        <taxon>Dothideomycetes incertae sedis</taxon>
        <taxon>Coniosporium</taxon>
    </lineage>
</organism>
<protein>
    <submittedName>
        <fullName evidence="1">Uncharacterized protein</fullName>
    </submittedName>
</protein>
<comment type="caution">
    <text evidence="1">The sequence shown here is derived from an EMBL/GenBank/DDBJ whole genome shotgun (WGS) entry which is preliminary data.</text>
</comment>
<feature type="non-terminal residue" evidence="1">
    <location>
        <position position="1"/>
    </location>
</feature>
<evidence type="ECO:0000313" key="2">
    <source>
        <dbReference type="Proteomes" id="UP001186974"/>
    </source>
</evidence>
<proteinExistence type="predicted"/>
<gene>
    <name evidence="1" type="ORF">LTS18_013835</name>
</gene>
<name>A0ACC3CVX0_9PEZI</name>
<evidence type="ECO:0000313" key="1">
    <source>
        <dbReference type="EMBL" id="KAK3045426.1"/>
    </source>
</evidence>
<reference evidence="1" key="1">
    <citation type="submission" date="2024-09" db="EMBL/GenBank/DDBJ databases">
        <title>Black Yeasts Isolated from many extreme environments.</title>
        <authorList>
            <person name="Coleine C."/>
            <person name="Stajich J.E."/>
            <person name="Selbmann L."/>
        </authorList>
    </citation>
    <scope>NUCLEOTIDE SEQUENCE</scope>
    <source>
        <strain evidence="1">CCFEE 5737</strain>
    </source>
</reference>
<dbReference type="Proteomes" id="UP001186974">
    <property type="component" value="Unassembled WGS sequence"/>
</dbReference>
<accession>A0ACC3CVX0</accession>
<sequence length="55" mass="6346">VDDKIGKFEERRSRDTPWLDGSGYLKGKWKGAKMVEAVPVPKTNRGEEKTEPLEW</sequence>
<keyword evidence="2" id="KW-1185">Reference proteome</keyword>
<dbReference type="EMBL" id="JAWDJW010010667">
    <property type="protein sequence ID" value="KAK3045426.1"/>
    <property type="molecule type" value="Genomic_DNA"/>
</dbReference>